<organism evidence="2 3">
    <name type="scientific">Solea senegalensis</name>
    <name type="common">Senegalese sole</name>
    <dbReference type="NCBI Taxonomy" id="28829"/>
    <lineage>
        <taxon>Eukaryota</taxon>
        <taxon>Metazoa</taxon>
        <taxon>Chordata</taxon>
        <taxon>Craniata</taxon>
        <taxon>Vertebrata</taxon>
        <taxon>Euteleostomi</taxon>
        <taxon>Actinopterygii</taxon>
        <taxon>Neopterygii</taxon>
        <taxon>Teleostei</taxon>
        <taxon>Neoteleostei</taxon>
        <taxon>Acanthomorphata</taxon>
        <taxon>Carangaria</taxon>
        <taxon>Pleuronectiformes</taxon>
        <taxon>Pleuronectoidei</taxon>
        <taxon>Soleidae</taxon>
        <taxon>Solea</taxon>
    </lineage>
</organism>
<gene>
    <name evidence="2" type="ORF">JOB18_020262</name>
</gene>
<protein>
    <recommendedName>
        <fullName evidence="4">Coiled-coil domain-containing protein 39</fullName>
    </recommendedName>
</protein>
<evidence type="ECO:0000313" key="2">
    <source>
        <dbReference type="EMBL" id="KAG7482393.1"/>
    </source>
</evidence>
<evidence type="ECO:0000256" key="1">
    <source>
        <dbReference type="SAM" id="Coils"/>
    </source>
</evidence>
<feature type="coiled-coil region" evidence="1">
    <location>
        <begin position="30"/>
        <end position="229"/>
    </location>
</feature>
<dbReference type="Proteomes" id="UP000693946">
    <property type="component" value="Linkage Group LG7"/>
</dbReference>
<feature type="coiled-coil region" evidence="1">
    <location>
        <begin position="391"/>
        <end position="418"/>
    </location>
</feature>
<proteinExistence type="predicted"/>
<evidence type="ECO:0000313" key="3">
    <source>
        <dbReference type="Proteomes" id="UP000693946"/>
    </source>
</evidence>
<dbReference type="AlphaFoldDB" id="A0AAV6Q5G2"/>
<sequence length="460" mass="54616">MENSLPYLKWQLDQVRYQYEYSTEVWGNKVSALRKIIKSKDEKIKALQREVKQSNTREDVLREELHENKQEIQRLVRKVDAWERNVLRQMEENKATKQQLQNACDQHKVELTEKEKLKLLVEGLEKDVEKWRTKASATQKSYTEMKEKKEIEVANLKEQNSMVGEMLKETDLENEKFKQEMIKAEKELQKKKAVVASLLEKNIGRQKNINEKAEKIKVLQKDLATLTDLHHTLVEKNIIFENKNMKYTHLQQAVRNLQGQVHNKMETIIILRVQVKELQKKIALFENEKQNKFKMEQANVELKGDNDELNRDIESLGTRLKVSEQQHNKQRVEMRRLEKQLRRIMFDVESCMVDIEDPRKLRKAVMKLKTNCTVSFNQVQQDESAVLIQKVQQNELIIQNIRRAKERVEQRLEFQAIKFNKEISNLFKIVNKQDNEITDLKIKLQKAALHKHIGCGIRKM</sequence>
<accession>A0AAV6Q5G2</accession>
<feature type="coiled-coil region" evidence="1">
    <location>
        <begin position="268"/>
        <end position="340"/>
    </location>
</feature>
<evidence type="ECO:0008006" key="4">
    <source>
        <dbReference type="Google" id="ProtNLM"/>
    </source>
</evidence>
<keyword evidence="1" id="KW-0175">Coiled coil</keyword>
<reference evidence="2 3" key="1">
    <citation type="journal article" date="2021" name="Sci. Rep.">
        <title>Chromosome anchoring in Senegalese sole (Solea senegalensis) reveals sex-associated markers and genome rearrangements in flatfish.</title>
        <authorList>
            <person name="Guerrero-Cozar I."/>
            <person name="Gomez-Garrido J."/>
            <person name="Berbel C."/>
            <person name="Martinez-Blanch J.F."/>
            <person name="Alioto T."/>
            <person name="Claros M.G."/>
            <person name="Gagnaire P.A."/>
            <person name="Manchado M."/>
        </authorList>
    </citation>
    <scope>NUCLEOTIDE SEQUENCE [LARGE SCALE GENOMIC DNA]</scope>
    <source>
        <strain evidence="2">Sse05_10M</strain>
    </source>
</reference>
<dbReference type="EMBL" id="JAGKHQ010000019">
    <property type="protein sequence ID" value="KAG7482393.1"/>
    <property type="molecule type" value="Genomic_DNA"/>
</dbReference>
<keyword evidence="3" id="KW-1185">Reference proteome</keyword>
<comment type="caution">
    <text evidence="2">The sequence shown here is derived from an EMBL/GenBank/DDBJ whole genome shotgun (WGS) entry which is preliminary data.</text>
</comment>
<name>A0AAV6Q5G2_SOLSE</name>